<evidence type="ECO:0000256" key="2">
    <source>
        <dbReference type="ARBA" id="ARBA00022598"/>
    </source>
</evidence>
<dbReference type="EMBL" id="SNYN01000012">
    <property type="protein sequence ID" value="TDQ50703.1"/>
    <property type="molecule type" value="Genomic_DNA"/>
</dbReference>
<dbReference type="InterPro" id="IPR025110">
    <property type="entry name" value="AMP-bd_C"/>
</dbReference>
<keyword evidence="3" id="KW-0547">Nucleotide-binding</keyword>
<evidence type="ECO:0000256" key="1">
    <source>
        <dbReference type="ARBA" id="ARBA00006432"/>
    </source>
</evidence>
<reference evidence="7 8" key="1">
    <citation type="submission" date="2019-03" db="EMBL/GenBank/DDBJ databases">
        <title>Genomic Encyclopedia of Type Strains, Phase IV (KMG-IV): sequencing the most valuable type-strain genomes for metagenomic binning, comparative biology and taxonomic classification.</title>
        <authorList>
            <person name="Goeker M."/>
        </authorList>
    </citation>
    <scope>NUCLEOTIDE SEQUENCE [LARGE SCALE GENOMIC DNA]</scope>
    <source>
        <strain evidence="7 8">DSM 46770</strain>
    </source>
</reference>
<dbReference type="InterPro" id="IPR051087">
    <property type="entry name" value="Mitochondrial_ACSM"/>
</dbReference>
<evidence type="ECO:0000256" key="4">
    <source>
        <dbReference type="ARBA" id="ARBA00022840"/>
    </source>
</evidence>
<evidence type="ECO:0000259" key="5">
    <source>
        <dbReference type="Pfam" id="PF00501"/>
    </source>
</evidence>
<organism evidence="7 8">
    <name type="scientific">Actinorugispora endophytica</name>
    <dbReference type="NCBI Taxonomy" id="1605990"/>
    <lineage>
        <taxon>Bacteria</taxon>
        <taxon>Bacillati</taxon>
        <taxon>Actinomycetota</taxon>
        <taxon>Actinomycetes</taxon>
        <taxon>Streptosporangiales</taxon>
        <taxon>Nocardiopsidaceae</taxon>
        <taxon>Actinorugispora</taxon>
    </lineage>
</organism>
<protein>
    <submittedName>
        <fullName evidence="7">Acetyl-CoA synthetase</fullName>
    </submittedName>
</protein>
<dbReference type="RefSeq" id="WP_133742190.1">
    <property type="nucleotide sequence ID" value="NZ_SNYN01000012.1"/>
</dbReference>
<keyword evidence="4" id="KW-0067">ATP-binding</keyword>
<dbReference type="PANTHER" id="PTHR43605">
    <property type="entry name" value="ACYL-COENZYME A SYNTHETASE"/>
    <property type="match status" value="1"/>
</dbReference>
<dbReference type="Gene3D" id="3.40.50.12780">
    <property type="entry name" value="N-terminal domain of ligase-like"/>
    <property type="match status" value="1"/>
</dbReference>
<dbReference type="GO" id="GO:0005524">
    <property type="term" value="F:ATP binding"/>
    <property type="evidence" value="ECO:0007669"/>
    <property type="project" value="UniProtKB-KW"/>
</dbReference>
<evidence type="ECO:0000256" key="3">
    <source>
        <dbReference type="ARBA" id="ARBA00022741"/>
    </source>
</evidence>
<dbReference type="PANTHER" id="PTHR43605:SF10">
    <property type="entry name" value="ACYL-COA SYNTHETASE MEDIUM CHAIN FAMILY MEMBER 3"/>
    <property type="match status" value="1"/>
</dbReference>
<dbReference type="InterPro" id="IPR000873">
    <property type="entry name" value="AMP-dep_synth/lig_dom"/>
</dbReference>
<evidence type="ECO:0000313" key="8">
    <source>
        <dbReference type="Proteomes" id="UP000295281"/>
    </source>
</evidence>
<keyword evidence="8" id="KW-1185">Reference proteome</keyword>
<name>A0A4R6UXP7_9ACTN</name>
<comment type="caution">
    <text evidence="7">The sequence shown here is derived from an EMBL/GenBank/DDBJ whole genome shotgun (WGS) entry which is preliminary data.</text>
</comment>
<dbReference type="AlphaFoldDB" id="A0A4R6UXP7"/>
<feature type="domain" description="AMP-dependent synthetase/ligase" evidence="5">
    <location>
        <begin position="32"/>
        <end position="360"/>
    </location>
</feature>
<dbReference type="GO" id="GO:0006637">
    <property type="term" value="P:acyl-CoA metabolic process"/>
    <property type="evidence" value="ECO:0007669"/>
    <property type="project" value="TreeGrafter"/>
</dbReference>
<keyword evidence="2" id="KW-0436">Ligase</keyword>
<dbReference type="InterPro" id="IPR045851">
    <property type="entry name" value="AMP-bd_C_sf"/>
</dbReference>
<dbReference type="Pfam" id="PF00501">
    <property type="entry name" value="AMP-binding"/>
    <property type="match status" value="1"/>
</dbReference>
<gene>
    <name evidence="7" type="ORF">EV190_1128</name>
</gene>
<sequence length="514" mass="54296">MADPQQQVRDWLTAYGSPTACAAHLLCDRHDADATAVTEVHADLSARTLTYGELARRSTTLAVALRDHGVTAGDHVATLIGPGVDLTVTAVALWRLGAVLVPLSTTLAASAIDQRLRAAAARAVVCPTEHHPKITRDGAPWTVITPDQTPHDDTPVDTAATGGDAPFVLLYTAGVSGPPRGVPVPLRALTALHAHHRYGLGVRADDVYWCAGEPDDPNGLYYGLISPLLAGHSALHLRAGFDPELTLDVLETFGVTYLATSPTAYRALRSTTKTLPPGIVVRRLASAGQALRSDTVEWALGTFGVGIGDHYGQPETGIIATNDSLGGPLEALPGIDLHVLEPVADTPVAAGEFGRVAVDTASSPALWFTGYHADPTASARRFSPDGRWYLTGDTGIHDPTGRIRLSRRDDEVIITSGYRVGPYDVESVLLEHPLVEEAAVYGVPDPARGARVAANVVLAQGAQPTPELADALTTLVAQRFAEHAAPHTLNFVPQLPRTASGKLRRNRLRAGAAQ</sequence>
<accession>A0A4R6UXP7</accession>
<dbReference type="GO" id="GO:0004321">
    <property type="term" value="F:fatty-acyl-CoA synthase activity"/>
    <property type="evidence" value="ECO:0007669"/>
    <property type="project" value="TreeGrafter"/>
</dbReference>
<dbReference type="Pfam" id="PF13193">
    <property type="entry name" value="AMP-binding_C"/>
    <property type="match status" value="1"/>
</dbReference>
<evidence type="ECO:0000313" key="7">
    <source>
        <dbReference type="EMBL" id="TDQ50703.1"/>
    </source>
</evidence>
<dbReference type="Proteomes" id="UP000295281">
    <property type="component" value="Unassembled WGS sequence"/>
</dbReference>
<dbReference type="GO" id="GO:0015645">
    <property type="term" value="F:fatty acid ligase activity"/>
    <property type="evidence" value="ECO:0007669"/>
    <property type="project" value="TreeGrafter"/>
</dbReference>
<dbReference type="InterPro" id="IPR042099">
    <property type="entry name" value="ANL_N_sf"/>
</dbReference>
<proteinExistence type="inferred from homology"/>
<comment type="similarity">
    <text evidence="1">Belongs to the ATP-dependent AMP-binding enzyme family.</text>
</comment>
<dbReference type="GO" id="GO:0006633">
    <property type="term" value="P:fatty acid biosynthetic process"/>
    <property type="evidence" value="ECO:0007669"/>
    <property type="project" value="TreeGrafter"/>
</dbReference>
<dbReference type="GO" id="GO:0016405">
    <property type="term" value="F:CoA-ligase activity"/>
    <property type="evidence" value="ECO:0007669"/>
    <property type="project" value="UniProtKB-ARBA"/>
</dbReference>
<dbReference type="SUPFAM" id="SSF56801">
    <property type="entry name" value="Acetyl-CoA synthetase-like"/>
    <property type="match status" value="1"/>
</dbReference>
<dbReference type="OrthoDB" id="9803968at2"/>
<evidence type="ECO:0000259" key="6">
    <source>
        <dbReference type="Pfam" id="PF13193"/>
    </source>
</evidence>
<dbReference type="Gene3D" id="3.30.300.30">
    <property type="match status" value="1"/>
</dbReference>
<feature type="domain" description="AMP-binding enzyme C-terminal" evidence="6">
    <location>
        <begin position="425"/>
        <end position="502"/>
    </location>
</feature>